<dbReference type="Proteomes" id="UP000735302">
    <property type="component" value="Unassembled WGS sequence"/>
</dbReference>
<comment type="caution">
    <text evidence="1">The sequence shown here is derived from an EMBL/GenBank/DDBJ whole genome shotgun (WGS) entry which is preliminary data.</text>
</comment>
<evidence type="ECO:0000313" key="2">
    <source>
        <dbReference type="Proteomes" id="UP000735302"/>
    </source>
</evidence>
<keyword evidence="2" id="KW-1185">Reference proteome</keyword>
<sequence length="76" mass="8245">MPFASHVSGISSFFQLVCNGRAVQGQSVRLRVGNNPMLEACVNLWRVKLNIVERVRPEICRDLSGMGSSPDTGALA</sequence>
<dbReference type="AlphaFoldDB" id="A0AAV3YJ76"/>
<reference evidence="1 2" key="1">
    <citation type="journal article" date="2021" name="Elife">
        <title>Chloroplast acquisition without the gene transfer in kleptoplastic sea slugs, Plakobranchus ocellatus.</title>
        <authorList>
            <person name="Maeda T."/>
            <person name="Takahashi S."/>
            <person name="Yoshida T."/>
            <person name="Shimamura S."/>
            <person name="Takaki Y."/>
            <person name="Nagai Y."/>
            <person name="Toyoda A."/>
            <person name="Suzuki Y."/>
            <person name="Arimoto A."/>
            <person name="Ishii H."/>
            <person name="Satoh N."/>
            <person name="Nishiyama T."/>
            <person name="Hasebe M."/>
            <person name="Maruyama T."/>
            <person name="Minagawa J."/>
            <person name="Obokata J."/>
            <person name="Shigenobu S."/>
        </authorList>
    </citation>
    <scope>NUCLEOTIDE SEQUENCE [LARGE SCALE GENOMIC DNA]</scope>
</reference>
<dbReference type="EMBL" id="BLXT01001037">
    <property type="protein sequence ID" value="GFN82784.1"/>
    <property type="molecule type" value="Genomic_DNA"/>
</dbReference>
<accession>A0AAV3YJ76</accession>
<protein>
    <submittedName>
        <fullName evidence="1">Uncharacterized protein</fullName>
    </submittedName>
</protein>
<proteinExistence type="predicted"/>
<organism evidence="1 2">
    <name type="scientific">Plakobranchus ocellatus</name>
    <dbReference type="NCBI Taxonomy" id="259542"/>
    <lineage>
        <taxon>Eukaryota</taxon>
        <taxon>Metazoa</taxon>
        <taxon>Spiralia</taxon>
        <taxon>Lophotrochozoa</taxon>
        <taxon>Mollusca</taxon>
        <taxon>Gastropoda</taxon>
        <taxon>Heterobranchia</taxon>
        <taxon>Euthyneura</taxon>
        <taxon>Panpulmonata</taxon>
        <taxon>Sacoglossa</taxon>
        <taxon>Placobranchoidea</taxon>
        <taxon>Plakobranchidae</taxon>
        <taxon>Plakobranchus</taxon>
    </lineage>
</organism>
<evidence type="ECO:0000313" key="1">
    <source>
        <dbReference type="EMBL" id="GFN82784.1"/>
    </source>
</evidence>
<gene>
    <name evidence="1" type="ORF">PoB_000929000</name>
</gene>
<name>A0AAV3YJ76_9GAST</name>